<evidence type="ECO:0000313" key="2">
    <source>
        <dbReference type="EMBL" id="KAJ7756680.1"/>
    </source>
</evidence>
<dbReference type="AlphaFoldDB" id="A0AAD7NDT5"/>
<organism evidence="2 3">
    <name type="scientific">Mycena metata</name>
    <dbReference type="NCBI Taxonomy" id="1033252"/>
    <lineage>
        <taxon>Eukaryota</taxon>
        <taxon>Fungi</taxon>
        <taxon>Dikarya</taxon>
        <taxon>Basidiomycota</taxon>
        <taxon>Agaricomycotina</taxon>
        <taxon>Agaricomycetes</taxon>
        <taxon>Agaricomycetidae</taxon>
        <taxon>Agaricales</taxon>
        <taxon>Marasmiineae</taxon>
        <taxon>Mycenaceae</taxon>
        <taxon>Mycena</taxon>
    </lineage>
</organism>
<dbReference type="EMBL" id="JARKIB010000046">
    <property type="protein sequence ID" value="KAJ7756680.1"/>
    <property type="molecule type" value="Genomic_DNA"/>
</dbReference>
<evidence type="ECO:0000313" key="3">
    <source>
        <dbReference type="Proteomes" id="UP001215598"/>
    </source>
</evidence>
<reference evidence="2" key="1">
    <citation type="submission" date="2023-03" db="EMBL/GenBank/DDBJ databases">
        <title>Massive genome expansion in bonnet fungi (Mycena s.s.) driven by repeated elements and novel gene families across ecological guilds.</title>
        <authorList>
            <consortium name="Lawrence Berkeley National Laboratory"/>
            <person name="Harder C.B."/>
            <person name="Miyauchi S."/>
            <person name="Viragh M."/>
            <person name="Kuo A."/>
            <person name="Thoen E."/>
            <person name="Andreopoulos B."/>
            <person name="Lu D."/>
            <person name="Skrede I."/>
            <person name="Drula E."/>
            <person name="Henrissat B."/>
            <person name="Morin E."/>
            <person name="Kohler A."/>
            <person name="Barry K."/>
            <person name="LaButti K."/>
            <person name="Morin E."/>
            <person name="Salamov A."/>
            <person name="Lipzen A."/>
            <person name="Mereny Z."/>
            <person name="Hegedus B."/>
            <person name="Baldrian P."/>
            <person name="Stursova M."/>
            <person name="Weitz H."/>
            <person name="Taylor A."/>
            <person name="Grigoriev I.V."/>
            <person name="Nagy L.G."/>
            <person name="Martin F."/>
            <person name="Kauserud H."/>
        </authorList>
    </citation>
    <scope>NUCLEOTIDE SEQUENCE</scope>
    <source>
        <strain evidence="2">CBHHK182m</strain>
    </source>
</reference>
<sequence length="135" mass="14426">MDDSDDDVPPLEDAWTVDNSLTDCPLGDAYLAAIKAFNLEGSRVTTCSPHGVTVVEHRSGSRALAMVANICWPAHPNQNIGQLTLSGDPRVAFFGHNVLADHGMALKSDAHDGTSSFPSKWAQTSDPTVPSHFLL</sequence>
<evidence type="ECO:0000256" key="1">
    <source>
        <dbReference type="SAM" id="MobiDB-lite"/>
    </source>
</evidence>
<name>A0AAD7NDT5_9AGAR</name>
<gene>
    <name evidence="2" type="ORF">B0H16DRAFT_1458129</name>
</gene>
<proteinExistence type="predicted"/>
<feature type="compositionally biased region" description="Polar residues" evidence="1">
    <location>
        <begin position="116"/>
        <end position="128"/>
    </location>
</feature>
<protein>
    <submittedName>
        <fullName evidence="2">Uncharacterized protein</fullName>
    </submittedName>
</protein>
<keyword evidence="3" id="KW-1185">Reference proteome</keyword>
<comment type="caution">
    <text evidence="2">The sequence shown here is derived from an EMBL/GenBank/DDBJ whole genome shotgun (WGS) entry which is preliminary data.</text>
</comment>
<accession>A0AAD7NDT5</accession>
<feature type="region of interest" description="Disordered" evidence="1">
    <location>
        <begin position="116"/>
        <end position="135"/>
    </location>
</feature>
<dbReference type="Proteomes" id="UP001215598">
    <property type="component" value="Unassembled WGS sequence"/>
</dbReference>